<evidence type="ECO:0000313" key="2">
    <source>
        <dbReference type="EMBL" id="CAL4194645.1"/>
    </source>
</evidence>
<reference evidence="2 3" key="1">
    <citation type="submission" date="2024-05" db="EMBL/GenBank/DDBJ databases">
        <authorList>
            <person name="Wallberg A."/>
        </authorList>
    </citation>
    <scope>NUCLEOTIDE SEQUENCE [LARGE SCALE GENOMIC DNA]</scope>
</reference>
<evidence type="ECO:0000256" key="1">
    <source>
        <dbReference type="SAM" id="MobiDB-lite"/>
    </source>
</evidence>
<name>A0AAV2SFJ9_MEGNR</name>
<feature type="compositionally biased region" description="Polar residues" evidence="1">
    <location>
        <begin position="23"/>
        <end position="32"/>
    </location>
</feature>
<dbReference type="EMBL" id="CAXKWB010070945">
    <property type="protein sequence ID" value="CAL4194645.1"/>
    <property type="molecule type" value="Genomic_DNA"/>
</dbReference>
<organism evidence="2 3">
    <name type="scientific">Meganyctiphanes norvegica</name>
    <name type="common">Northern krill</name>
    <name type="synonym">Thysanopoda norvegica</name>
    <dbReference type="NCBI Taxonomy" id="48144"/>
    <lineage>
        <taxon>Eukaryota</taxon>
        <taxon>Metazoa</taxon>
        <taxon>Ecdysozoa</taxon>
        <taxon>Arthropoda</taxon>
        <taxon>Crustacea</taxon>
        <taxon>Multicrustacea</taxon>
        <taxon>Malacostraca</taxon>
        <taxon>Eumalacostraca</taxon>
        <taxon>Eucarida</taxon>
        <taxon>Euphausiacea</taxon>
        <taxon>Euphausiidae</taxon>
        <taxon>Meganyctiphanes</taxon>
    </lineage>
</organism>
<feature type="non-terminal residue" evidence="2">
    <location>
        <position position="134"/>
    </location>
</feature>
<dbReference type="Proteomes" id="UP001497623">
    <property type="component" value="Unassembled WGS sequence"/>
</dbReference>
<feature type="region of interest" description="Disordered" evidence="1">
    <location>
        <begin position="87"/>
        <end position="134"/>
    </location>
</feature>
<gene>
    <name evidence="2" type="ORF">MNOR_LOCUS36966</name>
</gene>
<feature type="compositionally biased region" description="Polar residues" evidence="1">
    <location>
        <begin position="113"/>
        <end position="134"/>
    </location>
</feature>
<protein>
    <submittedName>
        <fullName evidence="2">Uncharacterized protein</fullName>
    </submittedName>
</protein>
<evidence type="ECO:0000313" key="3">
    <source>
        <dbReference type="Proteomes" id="UP001497623"/>
    </source>
</evidence>
<proteinExistence type="predicted"/>
<accession>A0AAV2SFJ9</accession>
<comment type="caution">
    <text evidence="2">The sequence shown here is derived from an EMBL/GenBank/DDBJ whole genome shotgun (WGS) entry which is preliminary data.</text>
</comment>
<sequence length="134" mass="14496">RAMADADNFENERLLNAAENLRKSSTSSNPWNPLSPWAIGSETRTVSGEPVAEGNISNTSLKKIKKVAQQLVMNSPDKQHCLIKTHIRASAPPYDSPDSCPPPPNNTPDSGPFNNTSNRGYTSSARTPYSTVKG</sequence>
<feature type="non-terminal residue" evidence="2">
    <location>
        <position position="1"/>
    </location>
</feature>
<keyword evidence="3" id="KW-1185">Reference proteome</keyword>
<dbReference type="AlphaFoldDB" id="A0AAV2SFJ9"/>
<feature type="region of interest" description="Disordered" evidence="1">
    <location>
        <begin position="20"/>
        <end position="54"/>
    </location>
</feature>